<proteinExistence type="predicted"/>
<reference evidence="1" key="1">
    <citation type="journal article" date="2021" name="Proc. Natl. Acad. Sci. U.S.A.">
        <title>A Catalog of Tens of Thousands of Viruses from Human Metagenomes Reveals Hidden Associations with Chronic Diseases.</title>
        <authorList>
            <person name="Tisza M.J."/>
            <person name="Buck C.B."/>
        </authorList>
    </citation>
    <scope>NUCLEOTIDE SEQUENCE</scope>
    <source>
        <strain evidence="1">CtLYp5</strain>
    </source>
</reference>
<dbReference type="EMBL" id="BK032693">
    <property type="protein sequence ID" value="DAF55511.1"/>
    <property type="molecule type" value="Genomic_DNA"/>
</dbReference>
<name>A0A8S5SXU3_9CAUD</name>
<organism evidence="1">
    <name type="scientific">Myoviridae sp. ctLYp5</name>
    <dbReference type="NCBI Taxonomy" id="2827680"/>
    <lineage>
        <taxon>Viruses</taxon>
        <taxon>Duplodnaviria</taxon>
        <taxon>Heunggongvirae</taxon>
        <taxon>Uroviricota</taxon>
        <taxon>Caudoviricetes</taxon>
    </lineage>
</organism>
<sequence>MQGFCFIFPITRRRKPPKAESHRYCDIFTSIVSLVFCFDKGFLWPRGL</sequence>
<protein>
    <submittedName>
        <fullName evidence="1">Uncharacterized protein</fullName>
    </submittedName>
</protein>
<accession>A0A8S5SXU3</accession>
<evidence type="ECO:0000313" key="1">
    <source>
        <dbReference type="EMBL" id="DAF55511.1"/>
    </source>
</evidence>